<dbReference type="PANTHER" id="PTHR43130">
    <property type="entry name" value="ARAC-FAMILY TRANSCRIPTIONAL REGULATOR"/>
    <property type="match status" value="1"/>
</dbReference>
<dbReference type="Pfam" id="PF01965">
    <property type="entry name" value="DJ-1_PfpI"/>
    <property type="match status" value="1"/>
</dbReference>
<dbReference type="PANTHER" id="PTHR43130:SF3">
    <property type="entry name" value="HTH-TYPE TRANSCRIPTIONAL REGULATOR RV1931C"/>
    <property type="match status" value="1"/>
</dbReference>
<dbReference type="InterPro" id="IPR002818">
    <property type="entry name" value="DJ-1/PfpI"/>
</dbReference>
<dbReference type="Proteomes" id="UP000198915">
    <property type="component" value="Unassembled WGS sequence"/>
</dbReference>
<evidence type="ECO:0000259" key="2">
    <source>
        <dbReference type="Pfam" id="PF01965"/>
    </source>
</evidence>
<evidence type="ECO:0000256" key="1">
    <source>
        <dbReference type="SAM" id="Phobius"/>
    </source>
</evidence>
<reference evidence="4" key="1">
    <citation type="submission" date="2016-10" db="EMBL/GenBank/DDBJ databases">
        <authorList>
            <person name="Varghese N."/>
            <person name="Submissions S."/>
        </authorList>
    </citation>
    <scope>NUCLEOTIDE SEQUENCE [LARGE SCALE GENOMIC DNA]</scope>
    <source>
        <strain evidence="4">OK042</strain>
    </source>
</reference>
<dbReference type="AlphaFoldDB" id="A0A1I3XAD6"/>
<evidence type="ECO:0000313" key="4">
    <source>
        <dbReference type="Proteomes" id="UP000198915"/>
    </source>
</evidence>
<dbReference type="Gene3D" id="3.40.50.880">
    <property type="match status" value="2"/>
</dbReference>
<keyword evidence="1" id="KW-0472">Membrane</keyword>
<evidence type="ECO:0000313" key="3">
    <source>
        <dbReference type="EMBL" id="SFK16525.1"/>
    </source>
</evidence>
<dbReference type="InterPro" id="IPR029062">
    <property type="entry name" value="Class_I_gatase-like"/>
</dbReference>
<keyword evidence="1" id="KW-1133">Transmembrane helix</keyword>
<name>A0A1I3XAD6_9BACL</name>
<feature type="domain" description="DJ-1/PfpI" evidence="2">
    <location>
        <begin position="55"/>
        <end position="219"/>
    </location>
</feature>
<organism evidence="3 4">
    <name type="scientific">Brevibacillus centrosporus</name>
    <dbReference type="NCBI Taxonomy" id="54910"/>
    <lineage>
        <taxon>Bacteria</taxon>
        <taxon>Bacillati</taxon>
        <taxon>Bacillota</taxon>
        <taxon>Bacilli</taxon>
        <taxon>Bacillales</taxon>
        <taxon>Paenibacillaceae</taxon>
        <taxon>Brevibacillus</taxon>
    </lineage>
</organism>
<proteinExistence type="predicted"/>
<keyword evidence="4" id="KW-1185">Reference proteome</keyword>
<dbReference type="SUPFAM" id="SSF52317">
    <property type="entry name" value="Class I glutamine amidotransferase-like"/>
    <property type="match status" value="2"/>
</dbReference>
<sequence length="442" mass="49602">MRFVLYLSLFLLFVGGVGAFGAVRSRADWISVRNISSPSFQGVKIPKYDPTKPTVAVVLGNPITEVFDFLVPYEMFAMTDEFNVYAVAPENKVAALTGGLDLIPHFSFEEMDGLLGKSPDLIVVPYMPMDDEGKYRPVRQWIQKHGKTKILSICSGSSNLADAGLLKGKTSTIHWRIVNQVTKTYPDTNWMRDQRFVQAGNITSSAGLTSGIDAVLYVISQQLGESAAVKIAKEMHYPSYHYVNNPKVEPYYIDKTEAIYYMNLAFQFQKKQVGVLLYEGMEESALASIFDTYSPLGTAKVFTISNSEGVITTKHDLNLVARYQVSNAPKIKRLLVPGTEAPTLSTYASQSWNEQDRGVQPEYIHSHKPDRFVFDATLEDLAKQEDLLTAKWAAKRLEYRPDHLELEGELFAWEAFITALMLGVGALLTGYLIDRRFLSKWV</sequence>
<dbReference type="InterPro" id="IPR052158">
    <property type="entry name" value="INH-QAR"/>
</dbReference>
<feature type="transmembrane region" description="Helical" evidence="1">
    <location>
        <begin position="410"/>
        <end position="433"/>
    </location>
</feature>
<dbReference type="STRING" id="1884381.SAMN05518846_109142"/>
<dbReference type="EMBL" id="FORT01000009">
    <property type="protein sequence ID" value="SFK16525.1"/>
    <property type="molecule type" value="Genomic_DNA"/>
</dbReference>
<keyword evidence="1" id="KW-0812">Transmembrane</keyword>
<gene>
    <name evidence="3" type="ORF">SAMN05518846_109142</name>
</gene>
<protein>
    <submittedName>
        <fullName evidence="3">DJ-1/PfpI family protein</fullName>
    </submittedName>
</protein>
<accession>A0A1I3XAD6</accession>